<dbReference type="InterPro" id="IPR027417">
    <property type="entry name" value="P-loop_NTPase"/>
</dbReference>
<dbReference type="AlphaFoldDB" id="A0A7U7GES0"/>
<evidence type="ECO:0000313" key="17">
    <source>
        <dbReference type="Proteomes" id="UP000019184"/>
    </source>
</evidence>
<dbReference type="SUPFAM" id="SSF52540">
    <property type="entry name" value="P-loop containing nucleoside triphosphate hydrolases"/>
    <property type="match status" value="1"/>
</dbReference>
<feature type="coiled-coil region" evidence="14">
    <location>
        <begin position="316"/>
        <end position="364"/>
    </location>
</feature>
<dbReference type="GO" id="GO:0004527">
    <property type="term" value="F:exonuclease activity"/>
    <property type="evidence" value="ECO:0007669"/>
    <property type="project" value="UniProtKB-KW"/>
</dbReference>
<feature type="coiled-coil region" evidence="14">
    <location>
        <begin position="724"/>
        <end position="789"/>
    </location>
</feature>
<evidence type="ECO:0000256" key="9">
    <source>
        <dbReference type="ARBA" id="ARBA00022839"/>
    </source>
</evidence>
<keyword evidence="12" id="KW-0233">DNA recombination</keyword>
<accession>A0A7U7GES0</accession>
<dbReference type="GO" id="GO:0006260">
    <property type="term" value="P:DNA replication"/>
    <property type="evidence" value="ECO:0007669"/>
    <property type="project" value="UniProtKB-KW"/>
</dbReference>
<evidence type="ECO:0000256" key="6">
    <source>
        <dbReference type="ARBA" id="ARBA00022741"/>
    </source>
</evidence>
<keyword evidence="4" id="KW-0235">DNA replication</keyword>
<keyword evidence="8" id="KW-0378">Hydrolase</keyword>
<dbReference type="Gene3D" id="3.40.50.300">
    <property type="entry name" value="P-loop containing nucleotide triphosphate hydrolases"/>
    <property type="match status" value="2"/>
</dbReference>
<dbReference type="OrthoDB" id="9795626at2"/>
<evidence type="ECO:0000256" key="7">
    <source>
        <dbReference type="ARBA" id="ARBA00022759"/>
    </source>
</evidence>
<comment type="caution">
    <text evidence="16">The sequence shown here is derived from an EMBL/GenBank/DDBJ whole genome shotgun (WGS) entry which is preliminary data.</text>
</comment>
<organism evidence="16 17">
    <name type="scientific">Candidatus Contendobacter odensis Run_B_J11</name>
    <dbReference type="NCBI Taxonomy" id="1400861"/>
    <lineage>
        <taxon>Bacteria</taxon>
        <taxon>Pseudomonadati</taxon>
        <taxon>Pseudomonadota</taxon>
        <taxon>Gammaproteobacteria</taxon>
        <taxon>Candidatus Competibacteraceae</taxon>
        <taxon>Candidatus Contendibacter</taxon>
    </lineage>
</organism>
<keyword evidence="5" id="KW-0540">Nuclease</keyword>
<keyword evidence="10" id="KW-0067">ATP-binding</keyword>
<keyword evidence="6" id="KW-0547">Nucleotide-binding</keyword>
<reference evidence="16 17" key="1">
    <citation type="journal article" date="2014" name="ISME J.">
        <title>Candidatus Competibacter-lineage genomes retrieved from metagenomes reveal functional metabolic diversity.</title>
        <authorList>
            <person name="McIlroy S.J."/>
            <person name="Albertsen M."/>
            <person name="Andresen E.K."/>
            <person name="Saunders A.M."/>
            <person name="Kristiansen R."/>
            <person name="Stokholm-Bjerregaard M."/>
            <person name="Nielsen K.L."/>
            <person name="Nielsen P.H."/>
        </authorList>
    </citation>
    <scope>NUCLEOTIDE SEQUENCE [LARGE SCALE GENOMIC DNA]</scope>
    <source>
        <strain evidence="16 17">Run_B_J11</strain>
    </source>
</reference>
<evidence type="ECO:0000256" key="14">
    <source>
        <dbReference type="SAM" id="Coils"/>
    </source>
</evidence>
<comment type="similarity">
    <text evidence="1">Belongs to the SMC family. SbcC subfamily.</text>
</comment>
<evidence type="ECO:0000256" key="4">
    <source>
        <dbReference type="ARBA" id="ARBA00022705"/>
    </source>
</evidence>
<proteinExistence type="inferred from homology"/>
<evidence type="ECO:0000256" key="13">
    <source>
        <dbReference type="ARBA" id="ARBA00055999"/>
    </source>
</evidence>
<dbReference type="GO" id="GO:0016887">
    <property type="term" value="F:ATP hydrolysis activity"/>
    <property type="evidence" value="ECO:0007669"/>
    <property type="project" value="InterPro"/>
</dbReference>
<name>A0A7U7GES0_9GAMM</name>
<dbReference type="PANTHER" id="PTHR32114:SF2">
    <property type="entry name" value="ABC TRANSPORTER ABCH.3"/>
    <property type="match status" value="1"/>
</dbReference>
<keyword evidence="7" id="KW-0255">Endonuclease</keyword>
<evidence type="ECO:0000256" key="2">
    <source>
        <dbReference type="ARBA" id="ARBA00011322"/>
    </source>
</evidence>
<comment type="subunit">
    <text evidence="2">Heterodimer of SbcC and SbcD.</text>
</comment>
<comment type="function">
    <text evidence="13">SbcCD cleaves DNA hairpin structures. These structures can inhibit DNA replication and are intermediates in certain DNA recombination reactions. The complex acts as a 3'-&gt;5' double strand exonuclease that can open hairpins. It also has a 5' single-strand endonuclease activity.</text>
</comment>
<keyword evidence="17" id="KW-1185">Reference proteome</keyword>
<evidence type="ECO:0000256" key="10">
    <source>
        <dbReference type="ARBA" id="ARBA00022840"/>
    </source>
</evidence>
<evidence type="ECO:0000256" key="3">
    <source>
        <dbReference type="ARBA" id="ARBA00013368"/>
    </source>
</evidence>
<dbReference type="RefSeq" id="WP_034435639.1">
    <property type="nucleotide sequence ID" value="NZ_CBTK010000282.1"/>
</dbReference>
<gene>
    <name evidence="16" type="ORF">BN874_650005</name>
</gene>
<evidence type="ECO:0000313" key="16">
    <source>
        <dbReference type="EMBL" id="CDH46924.1"/>
    </source>
</evidence>
<dbReference type="Proteomes" id="UP000019184">
    <property type="component" value="Unassembled WGS sequence"/>
</dbReference>
<evidence type="ECO:0000256" key="11">
    <source>
        <dbReference type="ARBA" id="ARBA00023054"/>
    </source>
</evidence>
<evidence type="ECO:0000256" key="12">
    <source>
        <dbReference type="ARBA" id="ARBA00023172"/>
    </source>
</evidence>
<keyword evidence="11 14" id="KW-0175">Coiled coil</keyword>
<dbReference type="EMBL" id="CBTK010000282">
    <property type="protein sequence ID" value="CDH46924.1"/>
    <property type="molecule type" value="Genomic_DNA"/>
</dbReference>
<dbReference type="GO" id="GO:0005524">
    <property type="term" value="F:ATP binding"/>
    <property type="evidence" value="ECO:0007669"/>
    <property type="project" value="UniProtKB-KW"/>
</dbReference>
<dbReference type="PANTHER" id="PTHR32114">
    <property type="entry name" value="ABC TRANSPORTER ABCH.3"/>
    <property type="match status" value="1"/>
</dbReference>
<dbReference type="InterPro" id="IPR038729">
    <property type="entry name" value="Rad50/SbcC_AAA"/>
</dbReference>
<dbReference type="GO" id="GO:0006310">
    <property type="term" value="P:DNA recombination"/>
    <property type="evidence" value="ECO:0007669"/>
    <property type="project" value="UniProtKB-KW"/>
</dbReference>
<feature type="domain" description="Rad50/SbcC-type AAA" evidence="15">
    <location>
        <begin position="6"/>
        <end position="249"/>
    </location>
</feature>
<evidence type="ECO:0000256" key="5">
    <source>
        <dbReference type="ARBA" id="ARBA00022722"/>
    </source>
</evidence>
<dbReference type="GO" id="GO:0004519">
    <property type="term" value="F:endonuclease activity"/>
    <property type="evidence" value="ECO:0007669"/>
    <property type="project" value="UniProtKB-KW"/>
</dbReference>
<evidence type="ECO:0000259" key="15">
    <source>
        <dbReference type="Pfam" id="PF13476"/>
    </source>
</evidence>
<keyword evidence="9 16" id="KW-0269">Exonuclease</keyword>
<dbReference type="Pfam" id="PF13558">
    <property type="entry name" value="SbcC_Walker_B"/>
    <property type="match status" value="1"/>
</dbReference>
<protein>
    <recommendedName>
        <fullName evidence="3">Nuclease SbcCD subunit C</fullName>
    </recommendedName>
</protein>
<sequence>MRVIAIRGKNLASLAGEFEIHFQQEPLASAGLFAICGPTGSGKSTLLDALCLALYDETPRLTRAAVKGVSLPDVGDETITPQDPRNLLRRGAGEGWAEVDFVGNDGVAYRARWSVRRARSKVGGKLQHTEMSLETFDGAQRIGGVKSEVQQAIRERLGLSFDQFTRAVLLAQNEFAAFLKADNDERGHLLQTLTGLDVYTGISIRAFDRAKAEQQVLETLRGQLDGQQPFSVEARAQREQERNTAQTEMTVLAQRKEELSRRLQWYEVWEKLKQDEQQARAEAQKMLAARETAAPRQLYFAQVEAVQGARSHLAEMDRIAGEIAKNRQEMSGAEEKLGAARQVRQQADEALAKARQTVVDAEEARITASPDLDLAKALEAEIRILAPGHAAALDARNAALDVEKKAQQTLASKQAERQQIAQNLQTAQDWLATHEPLRLLAEDWLRWDVLLGEAAKAQTNGREVEQKVVAGQQAVQNQRQTLDTASGDWTKAEQAFQAADGQLQSAMQALSKFDAETLAERRKTAENRRDRLAEAESLWMALDGGCARQRQLEHESRAIQKQIHQAEIALTRILADQPAATARLEQAEKSLKIAEAACAENIETLRETLEAGLPCPVCGATEHPYVGGDAPSRALLTRLGDAVDECRKTLNALNEQEATHKTQLGNSRQRRADIATELQPLMDSIQRNAVAWNAQPVAAELAVVAPADRLAWFANPQRVIGESLTAIEQEEKALRQAAKVQEKAQTAWNQAQQQHSIARDTLNAAQAALKQAAQTLNAAQERKADFACQLEERLIHLDAAFSDYDWRPRWQTDPIAFHEQRRRKVAKWSDQSRKAEQWQNQIGALDSEIRNQTETIAEKVAQRQRAAEAFQNIDRDLQAKRRQRQGVFSGRPVAEVDAAFAKAIAAAKTAFQDQEGKAKTAANRQASAEAVFEQAGQALISSQQKAEQVDATLNRWLADFNAHHTGAMLDSLRLRTLLAHDSDWLIREREALLELDNAVKTAEAILKERQLQRDAHEQRRTSPDSAEVARAAQQQLALDLDAANSRHKEAEIALRQDDERRAKTELLQTDIAKQEAKAEIWRKLDALIGSADGKKFRNYAQQFTLDVLLSYANHHLNDLSRRYRLERVKDTLALMVVDQDMGDEFRSVHSLSGGESFLVSLALALGLASLSSNRVRVESLFIDEGFGSLDADTLRIAMDALDHLQAQGRKVGVISHVQEMSERIGIQIRVQRQSGGQSRVEVRSFQ</sequence>
<evidence type="ECO:0000256" key="1">
    <source>
        <dbReference type="ARBA" id="ARBA00006930"/>
    </source>
</evidence>
<dbReference type="GO" id="GO:0006302">
    <property type="term" value="P:double-strand break repair"/>
    <property type="evidence" value="ECO:0007669"/>
    <property type="project" value="InterPro"/>
</dbReference>
<feature type="coiled-coil region" evidence="14">
    <location>
        <begin position="515"/>
        <end position="604"/>
    </location>
</feature>
<dbReference type="FunFam" id="3.40.50.300:FF:001446">
    <property type="entry name" value="DsDNA exonuclease SbcC"/>
    <property type="match status" value="1"/>
</dbReference>
<dbReference type="Pfam" id="PF13476">
    <property type="entry name" value="AAA_23"/>
    <property type="match status" value="1"/>
</dbReference>
<evidence type="ECO:0000256" key="8">
    <source>
        <dbReference type="ARBA" id="ARBA00022801"/>
    </source>
</evidence>